<comment type="caution">
    <text evidence="1">The sequence shown here is derived from an EMBL/GenBank/DDBJ whole genome shotgun (WGS) entry which is preliminary data.</text>
</comment>
<proteinExistence type="predicted"/>
<keyword evidence="2" id="KW-1185">Reference proteome</keyword>
<name>A0ACC1PXR5_9APHY</name>
<organism evidence="1 2">
    <name type="scientific">Trametes sanguinea</name>
    <dbReference type="NCBI Taxonomy" id="158606"/>
    <lineage>
        <taxon>Eukaryota</taxon>
        <taxon>Fungi</taxon>
        <taxon>Dikarya</taxon>
        <taxon>Basidiomycota</taxon>
        <taxon>Agaricomycotina</taxon>
        <taxon>Agaricomycetes</taxon>
        <taxon>Polyporales</taxon>
        <taxon>Polyporaceae</taxon>
        <taxon>Trametes</taxon>
    </lineage>
</organism>
<evidence type="ECO:0000313" key="2">
    <source>
        <dbReference type="Proteomes" id="UP001144978"/>
    </source>
</evidence>
<reference evidence="1" key="1">
    <citation type="submission" date="2022-08" db="EMBL/GenBank/DDBJ databases">
        <title>Genome Sequence of Pycnoporus sanguineus.</title>
        <authorList>
            <person name="Buettner E."/>
        </authorList>
    </citation>
    <scope>NUCLEOTIDE SEQUENCE</scope>
    <source>
        <strain evidence="1">CG-C14</strain>
    </source>
</reference>
<dbReference type="EMBL" id="JANSHE010001169">
    <property type="protein sequence ID" value="KAJ3004162.1"/>
    <property type="molecule type" value="Genomic_DNA"/>
</dbReference>
<dbReference type="Proteomes" id="UP001144978">
    <property type="component" value="Unassembled WGS sequence"/>
</dbReference>
<protein>
    <submittedName>
        <fullName evidence="1">Uncharacterized protein</fullName>
    </submittedName>
</protein>
<sequence>MGTIQVRRRQSPVSDLEIRVTILAFRYLNAESMFNKRSGSGPLVREFHKYSTTTVLTLASRGSVRLLRLGNGPHRALLIPDVLHQVFRYFDLTHWQHAEFKKDPSRTENARLRSLAASARVCTLFRDVALPVLWETLSDPAPLLRLLSCTMTGTAAPNSRVFNLDTSSVPLQEMLRLMFYGSLVRRIEPRVGTHMCDPGSSIHTQVVDPASWAYLHALVGSRPGALLPNLRTCFVEFRDPPELALLPILASSTLSSVTLINRGFYGVNPRSRDGWQSIVDQQLLEFFFEATNVTSFKLQCQGLHLSPLLVASLIQASSLRSLDLCFLSPSVPLFTADAFVEAFRLFSPLECLERFALYHHLASEVSALPSDDPQASSMLPHLRELDISPAWRARNLCAIFQLLQSTELRRIMINTLDYMDVSSVREVCETTVACFPSLTSFKCHLSHPGEPGADPLPIVPIRKAIAPLLAASSLVTVTISTSGMKLRNPQLRLTDEDFDAIAAFWPRLQDLCLIGLTPEAIPGDPTPAGVSIYSLIALATHCPDLQQLELPSLDLRAHRLGPVHTYPFLHHTLRSFHCQDLLCDDYPFAARVLDRLFPRLDVIPQLVYLSRLARGTRTTAQTLSAFGGTLVSDYRLFLAITVCQDGRARRWALCSSVQLHTRRTAMTEAVHAAYSVRCAISIIPHPALLVPDIVHHVFRYFDLDHWQHATFERDRSRTENARLRALAASARVCEVFRDAALPVLWGSLCNITPLVRLLSSCIKEPLKTAANAKGSTGPYVFRIEATEIPSHEKERLTYYGSLVRRVDTNGVAFRYCERGSNVYSHSIDPSSWTYLQVLVGDLPAVLLPNLQYYTVDFGHPSELALLRLGASPSLLRVDLRHRGVAGIDPDLREEWQTTIDQLLSDVIPVR</sequence>
<evidence type="ECO:0000313" key="1">
    <source>
        <dbReference type="EMBL" id="KAJ3004162.1"/>
    </source>
</evidence>
<gene>
    <name evidence="1" type="ORF">NUW54_g4944</name>
</gene>
<accession>A0ACC1PXR5</accession>